<dbReference type="AlphaFoldDB" id="A0A9W9DL38"/>
<organism evidence="2 3">
    <name type="scientific">Lentinula lateritia</name>
    <dbReference type="NCBI Taxonomy" id="40482"/>
    <lineage>
        <taxon>Eukaryota</taxon>
        <taxon>Fungi</taxon>
        <taxon>Dikarya</taxon>
        <taxon>Basidiomycota</taxon>
        <taxon>Agaricomycotina</taxon>
        <taxon>Agaricomycetes</taxon>
        <taxon>Agaricomycetidae</taxon>
        <taxon>Agaricales</taxon>
        <taxon>Marasmiineae</taxon>
        <taxon>Omphalotaceae</taxon>
        <taxon>Lentinula</taxon>
    </lineage>
</organism>
<feature type="region of interest" description="Disordered" evidence="1">
    <location>
        <begin position="120"/>
        <end position="162"/>
    </location>
</feature>
<accession>A0A9W9DL38</accession>
<proteinExistence type="predicted"/>
<feature type="compositionally biased region" description="Polar residues" evidence="1">
    <location>
        <begin position="149"/>
        <end position="161"/>
    </location>
</feature>
<reference evidence="2" key="2">
    <citation type="journal article" date="2023" name="Proc. Natl. Acad. Sci. U.S.A.">
        <title>A global phylogenomic analysis of the shiitake genus Lentinula.</title>
        <authorList>
            <person name="Sierra-Patev S."/>
            <person name="Min B."/>
            <person name="Naranjo-Ortiz M."/>
            <person name="Looney B."/>
            <person name="Konkel Z."/>
            <person name="Slot J.C."/>
            <person name="Sakamoto Y."/>
            <person name="Steenwyk J.L."/>
            <person name="Rokas A."/>
            <person name="Carro J."/>
            <person name="Camarero S."/>
            <person name="Ferreira P."/>
            <person name="Molpeceres G."/>
            <person name="Ruiz-Duenas F.J."/>
            <person name="Serrano A."/>
            <person name="Henrissat B."/>
            <person name="Drula E."/>
            <person name="Hughes K.W."/>
            <person name="Mata J.L."/>
            <person name="Ishikawa N.K."/>
            <person name="Vargas-Isla R."/>
            <person name="Ushijima S."/>
            <person name="Smith C.A."/>
            <person name="Donoghue J."/>
            <person name="Ahrendt S."/>
            <person name="Andreopoulos W."/>
            <person name="He G."/>
            <person name="LaButti K."/>
            <person name="Lipzen A."/>
            <person name="Ng V."/>
            <person name="Riley R."/>
            <person name="Sandor L."/>
            <person name="Barry K."/>
            <person name="Martinez A.T."/>
            <person name="Xiao Y."/>
            <person name="Gibbons J.G."/>
            <person name="Terashima K."/>
            <person name="Grigoriev I.V."/>
            <person name="Hibbett D."/>
        </authorList>
    </citation>
    <scope>NUCLEOTIDE SEQUENCE</scope>
    <source>
        <strain evidence="2">Sp2 HRB7682 ss15</strain>
    </source>
</reference>
<comment type="caution">
    <text evidence="2">The sequence shown here is derived from an EMBL/GenBank/DDBJ whole genome shotgun (WGS) entry which is preliminary data.</text>
</comment>
<protein>
    <submittedName>
        <fullName evidence="2">Uncharacterized protein</fullName>
    </submittedName>
</protein>
<evidence type="ECO:0000313" key="2">
    <source>
        <dbReference type="EMBL" id="KAJ4475973.1"/>
    </source>
</evidence>
<dbReference type="EMBL" id="JANVFS010000021">
    <property type="protein sequence ID" value="KAJ4475973.1"/>
    <property type="molecule type" value="Genomic_DNA"/>
</dbReference>
<dbReference type="Proteomes" id="UP001150238">
    <property type="component" value="Unassembled WGS sequence"/>
</dbReference>
<reference evidence="2" key="1">
    <citation type="submission" date="2022-08" db="EMBL/GenBank/DDBJ databases">
        <authorList>
            <consortium name="DOE Joint Genome Institute"/>
            <person name="Min B."/>
            <person name="Riley R."/>
            <person name="Sierra-Patev S."/>
            <person name="Naranjo-Ortiz M."/>
            <person name="Looney B."/>
            <person name="Konkel Z."/>
            <person name="Slot J.C."/>
            <person name="Sakamoto Y."/>
            <person name="Steenwyk J.L."/>
            <person name="Rokas A."/>
            <person name="Carro J."/>
            <person name="Camarero S."/>
            <person name="Ferreira P."/>
            <person name="Molpeceres G."/>
            <person name="Ruiz-Duenas F.J."/>
            <person name="Serrano A."/>
            <person name="Henrissat B."/>
            <person name="Drula E."/>
            <person name="Hughes K.W."/>
            <person name="Mata J.L."/>
            <person name="Ishikawa N.K."/>
            <person name="Vargas-Isla R."/>
            <person name="Ushijima S."/>
            <person name="Smith C.A."/>
            <person name="Ahrendt S."/>
            <person name="Andreopoulos W."/>
            <person name="He G."/>
            <person name="Labutti K."/>
            <person name="Lipzen A."/>
            <person name="Ng V."/>
            <person name="Sandor L."/>
            <person name="Barry K."/>
            <person name="Martinez A.T."/>
            <person name="Xiao Y."/>
            <person name="Gibbons J.G."/>
            <person name="Terashima K."/>
            <person name="Hibbett D.S."/>
            <person name="Grigoriev I.V."/>
        </authorList>
    </citation>
    <scope>NUCLEOTIDE SEQUENCE</scope>
    <source>
        <strain evidence="2">Sp2 HRB7682 ss15</strain>
    </source>
</reference>
<evidence type="ECO:0000313" key="3">
    <source>
        <dbReference type="Proteomes" id="UP001150238"/>
    </source>
</evidence>
<gene>
    <name evidence="2" type="ORF">C8J55DRAFT_562006</name>
</gene>
<name>A0A9W9DL38_9AGAR</name>
<evidence type="ECO:0000256" key="1">
    <source>
        <dbReference type="SAM" id="MobiDB-lite"/>
    </source>
</evidence>
<sequence>MSTPAQTTSADELMTQLIEQVANLATAMEEHSSSKSSMNKPEFLATRVGNHGDKEGDFDSTRIMMKKWAEFECERRWKSGTQLRDPNSCEKANSNCYSLVTDSDTFHQYDRNGIFCPQFDQQHSTNYDAPPSNISPPSRYSSPVARSMESPQPRNSLRSPTLQQRIQSIQLISL</sequence>